<dbReference type="Gene3D" id="3.40.50.300">
    <property type="entry name" value="P-loop containing nucleotide triphosphate hydrolases"/>
    <property type="match status" value="1"/>
</dbReference>
<evidence type="ECO:0000256" key="3">
    <source>
        <dbReference type="ARBA" id="ARBA00022840"/>
    </source>
</evidence>
<accession>A0A1W1ZNK0</accession>
<feature type="domain" description="ABC transporter" evidence="4">
    <location>
        <begin position="4"/>
        <end position="229"/>
    </location>
</feature>
<dbReference type="PROSITE" id="PS50893">
    <property type="entry name" value="ABC_TRANSPORTER_2"/>
    <property type="match status" value="1"/>
</dbReference>
<evidence type="ECO:0000256" key="1">
    <source>
        <dbReference type="ARBA" id="ARBA00022448"/>
    </source>
</evidence>
<keyword evidence="2" id="KW-0547">Nucleotide-binding</keyword>
<dbReference type="InterPro" id="IPR003439">
    <property type="entry name" value="ABC_transporter-like_ATP-bd"/>
</dbReference>
<dbReference type="RefSeq" id="WP_084574756.1">
    <property type="nucleotide sequence ID" value="NZ_CP155572.1"/>
</dbReference>
<keyword evidence="6" id="KW-1185">Reference proteome</keyword>
<protein>
    <submittedName>
        <fullName evidence="5">Sulfonate transport system ATP-binding protein</fullName>
    </submittedName>
</protein>
<keyword evidence="3 5" id="KW-0067">ATP-binding</keyword>
<dbReference type="Pfam" id="PF00005">
    <property type="entry name" value="ABC_tran"/>
    <property type="match status" value="1"/>
</dbReference>
<evidence type="ECO:0000259" key="4">
    <source>
        <dbReference type="PROSITE" id="PS50893"/>
    </source>
</evidence>
<dbReference type="InterPro" id="IPR027417">
    <property type="entry name" value="P-loop_NTPase"/>
</dbReference>
<organism evidence="5 6">
    <name type="scientific">Sporomusa malonica</name>
    <dbReference type="NCBI Taxonomy" id="112901"/>
    <lineage>
        <taxon>Bacteria</taxon>
        <taxon>Bacillati</taxon>
        <taxon>Bacillota</taxon>
        <taxon>Negativicutes</taxon>
        <taxon>Selenomonadales</taxon>
        <taxon>Sporomusaceae</taxon>
        <taxon>Sporomusa</taxon>
    </lineage>
</organism>
<dbReference type="GO" id="GO:0016887">
    <property type="term" value="F:ATP hydrolysis activity"/>
    <property type="evidence" value="ECO:0007669"/>
    <property type="project" value="InterPro"/>
</dbReference>
<name>A0A1W1ZNK0_9FIRM</name>
<dbReference type="CDD" id="cd03293">
    <property type="entry name" value="ABC_NrtD_SsuB_transporters"/>
    <property type="match status" value="1"/>
</dbReference>
<dbReference type="InterPro" id="IPR003593">
    <property type="entry name" value="AAA+_ATPase"/>
</dbReference>
<sequence length="240" mass="26742">MMALTLSGVGKTYIIENKQVPAVSDISLTVETGRFVTIVGRSGCGKTTLLRLIAGLEPKSCGTMGFNPPNAKIGLVFQEPRLMPWLTVENNMAFALLQEQDHDQVQQTVQHYLKMLHLEDFRKAYPAQISGGMAQRTALGRALCYNPDIILMDEPLGALDAFTRASLQKELVNIFLLAKKTILFVTHDVDEAVLLGQQVIVMEGGRILRDFSVPLTYPRDTASKEFYEIRTQVLQAIMDR</sequence>
<dbReference type="GO" id="GO:0005524">
    <property type="term" value="F:ATP binding"/>
    <property type="evidence" value="ECO:0007669"/>
    <property type="project" value="UniProtKB-KW"/>
</dbReference>
<evidence type="ECO:0000313" key="5">
    <source>
        <dbReference type="EMBL" id="SMC50115.1"/>
    </source>
</evidence>
<dbReference type="OrthoDB" id="9802264at2"/>
<dbReference type="PANTHER" id="PTHR42788">
    <property type="entry name" value="TAURINE IMPORT ATP-BINDING PROTEIN-RELATED"/>
    <property type="match status" value="1"/>
</dbReference>
<dbReference type="Proteomes" id="UP000192738">
    <property type="component" value="Unassembled WGS sequence"/>
</dbReference>
<dbReference type="PANTHER" id="PTHR42788:SF19">
    <property type="entry name" value="ALIPHATIC SULFONATES IMPORT ATP-BINDING PROTEIN SSUB 2"/>
    <property type="match status" value="1"/>
</dbReference>
<evidence type="ECO:0000256" key="2">
    <source>
        <dbReference type="ARBA" id="ARBA00022741"/>
    </source>
</evidence>
<proteinExistence type="predicted"/>
<evidence type="ECO:0000313" key="6">
    <source>
        <dbReference type="Proteomes" id="UP000192738"/>
    </source>
</evidence>
<reference evidence="5 6" key="1">
    <citation type="submission" date="2017-04" db="EMBL/GenBank/DDBJ databases">
        <authorList>
            <person name="Afonso C.L."/>
            <person name="Miller P.J."/>
            <person name="Scott M.A."/>
            <person name="Spackman E."/>
            <person name="Goraichik I."/>
            <person name="Dimitrov K.M."/>
            <person name="Suarez D.L."/>
            <person name="Swayne D.E."/>
        </authorList>
    </citation>
    <scope>NUCLEOTIDE SEQUENCE [LARGE SCALE GENOMIC DNA]</scope>
    <source>
        <strain evidence="5 6">DSM 5090</strain>
    </source>
</reference>
<keyword evidence="1" id="KW-0813">Transport</keyword>
<dbReference type="AlphaFoldDB" id="A0A1W1ZNK0"/>
<dbReference type="InterPro" id="IPR050166">
    <property type="entry name" value="ABC_transporter_ATP-bind"/>
</dbReference>
<dbReference type="SMART" id="SM00382">
    <property type="entry name" value="AAA"/>
    <property type="match status" value="1"/>
</dbReference>
<gene>
    <name evidence="5" type="ORF">SAMN04488500_10493</name>
</gene>
<dbReference type="STRING" id="112901.SAMN04488500_10493"/>
<dbReference type="SUPFAM" id="SSF52540">
    <property type="entry name" value="P-loop containing nucleoside triphosphate hydrolases"/>
    <property type="match status" value="1"/>
</dbReference>
<dbReference type="EMBL" id="FWXI01000004">
    <property type="protein sequence ID" value="SMC50115.1"/>
    <property type="molecule type" value="Genomic_DNA"/>
</dbReference>